<proteinExistence type="predicted"/>
<dbReference type="AlphaFoldDB" id="A0A8R7QKC0"/>
<evidence type="ECO:0000313" key="1">
    <source>
        <dbReference type="EnsemblPlants" id="TuG1812G0500004493.01.T01"/>
    </source>
</evidence>
<protein>
    <submittedName>
        <fullName evidence="1">Uncharacterized protein</fullName>
    </submittedName>
</protein>
<reference evidence="1" key="3">
    <citation type="submission" date="2022-06" db="UniProtKB">
        <authorList>
            <consortium name="EnsemblPlants"/>
        </authorList>
    </citation>
    <scope>IDENTIFICATION</scope>
</reference>
<sequence>GDRKAIGHRGRHRHVVPARRRRALVHDEGNIIHRDWAGEEGEVDVEVEVERNPRGRQAVVQLEVKPLGGHPSGCTTPLGH</sequence>
<evidence type="ECO:0000313" key="2">
    <source>
        <dbReference type="Proteomes" id="UP000015106"/>
    </source>
</evidence>
<keyword evidence="2" id="KW-1185">Reference proteome</keyword>
<reference evidence="2" key="1">
    <citation type="journal article" date="2013" name="Nature">
        <title>Draft genome of the wheat A-genome progenitor Triticum urartu.</title>
        <authorList>
            <person name="Ling H.Q."/>
            <person name="Zhao S."/>
            <person name="Liu D."/>
            <person name="Wang J."/>
            <person name="Sun H."/>
            <person name="Zhang C."/>
            <person name="Fan H."/>
            <person name="Li D."/>
            <person name="Dong L."/>
            <person name="Tao Y."/>
            <person name="Gao C."/>
            <person name="Wu H."/>
            <person name="Li Y."/>
            <person name="Cui Y."/>
            <person name="Guo X."/>
            <person name="Zheng S."/>
            <person name="Wang B."/>
            <person name="Yu K."/>
            <person name="Liang Q."/>
            <person name="Yang W."/>
            <person name="Lou X."/>
            <person name="Chen J."/>
            <person name="Feng M."/>
            <person name="Jian J."/>
            <person name="Zhang X."/>
            <person name="Luo G."/>
            <person name="Jiang Y."/>
            <person name="Liu J."/>
            <person name="Wang Z."/>
            <person name="Sha Y."/>
            <person name="Zhang B."/>
            <person name="Wu H."/>
            <person name="Tang D."/>
            <person name="Shen Q."/>
            <person name="Xue P."/>
            <person name="Zou S."/>
            <person name="Wang X."/>
            <person name="Liu X."/>
            <person name="Wang F."/>
            <person name="Yang Y."/>
            <person name="An X."/>
            <person name="Dong Z."/>
            <person name="Zhang K."/>
            <person name="Zhang X."/>
            <person name="Luo M.C."/>
            <person name="Dvorak J."/>
            <person name="Tong Y."/>
            <person name="Wang J."/>
            <person name="Yang H."/>
            <person name="Li Z."/>
            <person name="Wang D."/>
            <person name="Zhang A."/>
            <person name="Wang J."/>
        </authorList>
    </citation>
    <scope>NUCLEOTIDE SEQUENCE</scope>
    <source>
        <strain evidence="2">cv. G1812</strain>
    </source>
</reference>
<dbReference type="EnsemblPlants" id="TuG1812G0500004493.01.T01">
    <property type="protein sequence ID" value="TuG1812G0500004493.01.T01"/>
    <property type="gene ID" value="TuG1812G0500004493.01"/>
</dbReference>
<reference evidence="1" key="2">
    <citation type="submission" date="2018-03" db="EMBL/GenBank/DDBJ databases">
        <title>The Triticum urartu genome reveals the dynamic nature of wheat genome evolution.</title>
        <authorList>
            <person name="Ling H."/>
            <person name="Ma B."/>
            <person name="Shi X."/>
            <person name="Liu H."/>
            <person name="Dong L."/>
            <person name="Sun H."/>
            <person name="Cao Y."/>
            <person name="Gao Q."/>
            <person name="Zheng S."/>
            <person name="Li Y."/>
            <person name="Yu Y."/>
            <person name="Du H."/>
            <person name="Qi M."/>
            <person name="Li Y."/>
            <person name="Yu H."/>
            <person name="Cui Y."/>
            <person name="Wang N."/>
            <person name="Chen C."/>
            <person name="Wu H."/>
            <person name="Zhao Y."/>
            <person name="Zhang J."/>
            <person name="Li Y."/>
            <person name="Zhou W."/>
            <person name="Zhang B."/>
            <person name="Hu W."/>
            <person name="Eijk M."/>
            <person name="Tang J."/>
            <person name="Witsenboer H."/>
            <person name="Zhao S."/>
            <person name="Li Z."/>
            <person name="Zhang A."/>
            <person name="Wang D."/>
            <person name="Liang C."/>
        </authorList>
    </citation>
    <scope>NUCLEOTIDE SEQUENCE [LARGE SCALE GENOMIC DNA]</scope>
    <source>
        <strain evidence="1">cv. G1812</strain>
    </source>
</reference>
<dbReference type="Gramene" id="TuG1812G0500004493.01.T01">
    <property type="protein sequence ID" value="TuG1812G0500004493.01.T01"/>
    <property type="gene ID" value="TuG1812G0500004493.01"/>
</dbReference>
<accession>A0A8R7QKC0</accession>
<organism evidence="1 2">
    <name type="scientific">Triticum urartu</name>
    <name type="common">Red wild einkorn</name>
    <name type="synonym">Crithodium urartu</name>
    <dbReference type="NCBI Taxonomy" id="4572"/>
    <lineage>
        <taxon>Eukaryota</taxon>
        <taxon>Viridiplantae</taxon>
        <taxon>Streptophyta</taxon>
        <taxon>Embryophyta</taxon>
        <taxon>Tracheophyta</taxon>
        <taxon>Spermatophyta</taxon>
        <taxon>Magnoliopsida</taxon>
        <taxon>Liliopsida</taxon>
        <taxon>Poales</taxon>
        <taxon>Poaceae</taxon>
        <taxon>BOP clade</taxon>
        <taxon>Pooideae</taxon>
        <taxon>Triticodae</taxon>
        <taxon>Triticeae</taxon>
        <taxon>Triticinae</taxon>
        <taxon>Triticum</taxon>
    </lineage>
</organism>
<name>A0A8R7QKC0_TRIUA</name>
<dbReference type="Proteomes" id="UP000015106">
    <property type="component" value="Chromosome 5"/>
</dbReference>